<evidence type="ECO:0000313" key="7">
    <source>
        <dbReference type="EMBL" id="MEQ2197099.1"/>
    </source>
</evidence>
<dbReference type="PANTHER" id="PTHR46877:SF19">
    <property type="entry name" value="RECEPTOR PROTEIN-TYROSINE KINASE"/>
    <property type="match status" value="1"/>
</dbReference>
<keyword evidence="2" id="KW-0547">Nucleotide-binding</keyword>
<dbReference type="InterPro" id="IPR008979">
    <property type="entry name" value="Galactose-bd-like_sf"/>
</dbReference>
<dbReference type="InterPro" id="IPR001090">
    <property type="entry name" value="Ephrin_rcpt_lig-bd_dom"/>
</dbReference>
<reference evidence="7 8" key="1">
    <citation type="submission" date="2021-06" db="EMBL/GenBank/DDBJ databases">
        <authorList>
            <person name="Palmer J.M."/>
        </authorList>
    </citation>
    <scope>NUCLEOTIDE SEQUENCE [LARGE SCALE GENOMIC DNA]</scope>
    <source>
        <strain evidence="7 8">XC_2019</strain>
        <tissue evidence="7">Muscle</tissue>
    </source>
</reference>
<dbReference type="EMBL" id="JAHRIN010017321">
    <property type="protein sequence ID" value="MEQ2197099.1"/>
    <property type="molecule type" value="Genomic_DNA"/>
</dbReference>
<evidence type="ECO:0000256" key="1">
    <source>
        <dbReference type="ARBA" id="ARBA00004167"/>
    </source>
</evidence>
<organism evidence="7 8">
    <name type="scientific">Xenoophorus captivus</name>
    <dbReference type="NCBI Taxonomy" id="1517983"/>
    <lineage>
        <taxon>Eukaryota</taxon>
        <taxon>Metazoa</taxon>
        <taxon>Chordata</taxon>
        <taxon>Craniata</taxon>
        <taxon>Vertebrata</taxon>
        <taxon>Euteleostomi</taxon>
        <taxon>Actinopterygii</taxon>
        <taxon>Neopterygii</taxon>
        <taxon>Teleostei</taxon>
        <taxon>Neoteleostei</taxon>
        <taxon>Acanthomorphata</taxon>
        <taxon>Ovalentaria</taxon>
        <taxon>Atherinomorphae</taxon>
        <taxon>Cyprinodontiformes</taxon>
        <taxon>Goodeidae</taxon>
        <taxon>Xenoophorus</taxon>
    </lineage>
</organism>
<dbReference type="PROSITE" id="PS00791">
    <property type="entry name" value="RECEPTOR_TYR_KIN_V_2"/>
    <property type="match status" value="1"/>
</dbReference>
<keyword evidence="3" id="KW-0067">ATP-binding</keyword>
<sequence>VLMNTKSETSDLKWTIFSQDKSEVFGRCSTEEPENTCSPPGINVDFIMTSYWEEVSGLDEENNSVRTFQICQIESSSSQWLRSGFIQRRSASQVYVELRFTMMECSSRSTHHRSCKETFNLYYYQADSNEATATYPPWMENPYTKVDTVAADFLLRKGGERKFNVKTLRLGPLTKRGFYLAFQSQGACMALLSVRGSCVEHAALQGPRPRPPKLFCGEDGQWVGQPTTSCACLPGYEPAEMQTR</sequence>
<comment type="subcellular location">
    <subcellularLocation>
        <location evidence="1">Membrane</location>
        <topology evidence="1">Single-pass membrane protein</topology>
    </subcellularLocation>
</comment>
<evidence type="ECO:0000259" key="6">
    <source>
        <dbReference type="PROSITE" id="PS51550"/>
    </source>
</evidence>
<dbReference type="SMART" id="SM00615">
    <property type="entry name" value="EPH_lbd"/>
    <property type="match status" value="1"/>
</dbReference>
<dbReference type="Pfam" id="PF01404">
    <property type="entry name" value="Ephrin_lbd"/>
    <property type="match status" value="1"/>
</dbReference>
<evidence type="ECO:0000256" key="2">
    <source>
        <dbReference type="ARBA" id="ARBA00022741"/>
    </source>
</evidence>
<accession>A0ABV0QMN8</accession>
<keyword evidence="5 7" id="KW-0675">Receptor</keyword>
<dbReference type="Gene3D" id="2.60.120.260">
    <property type="entry name" value="Galactose-binding domain-like"/>
    <property type="match status" value="1"/>
</dbReference>
<protein>
    <submittedName>
        <fullName evidence="7">Ephrin type-B receptor 4a</fullName>
    </submittedName>
</protein>
<keyword evidence="4" id="KW-0472">Membrane</keyword>
<dbReference type="InterPro" id="IPR001426">
    <property type="entry name" value="Tyr_kinase_rcpt_V_CS"/>
</dbReference>
<name>A0ABV0QMN8_9TELE</name>
<feature type="non-terminal residue" evidence="7">
    <location>
        <position position="244"/>
    </location>
</feature>
<dbReference type="PROSITE" id="PS51550">
    <property type="entry name" value="EPH_LBD"/>
    <property type="match status" value="1"/>
</dbReference>
<dbReference type="PANTHER" id="PTHR46877">
    <property type="entry name" value="EPH RECEPTOR A5"/>
    <property type="match status" value="1"/>
</dbReference>
<evidence type="ECO:0000256" key="5">
    <source>
        <dbReference type="ARBA" id="ARBA00023170"/>
    </source>
</evidence>
<proteinExistence type="predicted"/>
<evidence type="ECO:0000256" key="3">
    <source>
        <dbReference type="ARBA" id="ARBA00022840"/>
    </source>
</evidence>
<dbReference type="InterPro" id="IPR050449">
    <property type="entry name" value="Ephrin_rcpt_TKs"/>
</dbReference>
<evidence type="ECO:0000313" key="8">
    <source>
        <dbReference type="Proteomes" id="UP001434883"/>
    </source>
</evidence>
<gene>
    <name evidence="7" type="primary">EPHB4A</name>
    <name evidence="7" type="ORF">XENOCAPTIV_022929</name>
</gene>
<comment type="caution">
    <text evidence="7">The sequence shown here is derived from an EMBL/GenBank/DDBJ whole genome shotgun (WGS) entry which is preliminary data.</text>
</comment>
<keyword evidence="8" id="KW-1185">Reference proteome</keyword>
<evidence type="ECO:0000256" key="4">
    <source>
        <dbReference type="ARBA" id="ARBA00023136"/>
    </source>
</evidence>
<feature type="domain" description="Eph LBD" evidence="6">
    <location>
        <begin position="1"/>
        <end position="206"/>
    </location>
</feature>
<dbReference type="Proteomes" id="UP001434883">
    <property type="component" value="Unassembled WGS sequence"/>
</dbReference>
<feature type="non-terminal residue" evidence="7">
    <location>
        <position position="1"/>
    </location>
</feature>
<dbReference type="SUPFAM" id="SSF49785">
    <property type="entry name" value="Galactose-binding domain-like"/>
    <property type="match status" value="1"/>
</dbReference>